<feature type="non-terminal residue" evidence="1">
    <location>
        <position position="1"/>
    </location>
</feature>
<proteinExistence type="predicted"/>
<dbReference type="Proteomes" id="UP000257109">
    <property type="component" value="Unassembled WGS sequence"/>
</dbReference>
<dbReference type="AlphaFoldDB" id="A0A371EY92"/>
<name>A0A371EY92_MUCPR</name>
<reference evidence="1" key="1">
    <citation type="submission" date="2018-05" db="EMBL/GenBank/DDBJ databases">
        <title>Draft genome of Mucuna pruriens seed.</title>
        <authorList>
            <person name="Nnadi N.E."/>
            <person name="Vos R."/>
            <person name="Hasami M.H."/>
            <person name="Devisetty U.K."/>
            <person name="Aguiy J.C."/>
        </authorList>
    </citation>
    <scope>NUCLEOTIDE SEQUENCE [LARGE SCALE GENOMIC DNA]</scope>
    <source>
        <strain evidence="1">JCA_2017</strain>
    </source>
</reference>
<comment type="caution">
    <text evidence="1">The sequence shown here is derived from an EMBL/GenBank/DDBJ whole genome shotgun (WGS) entry which is preliminary data.</text>
</comment>
<sequence>MASWIRKHLMTTSHLHHHPWNLNHCQVISSTPTWTLNNDFHVLRQHKKEIGWKLLDLPSINISICMHKILMDEEAKPIRQQ</sequence>
<gene>
    <name evidence="1" type="ORF">CR513_49734</name>
</gene>
<accession>A0A371EY92</accession>
<dbReference type="OrthoDB" id="1738562at2759"/>
<organism evidence="1 2">
    <name type="scientific">Mucuna pruriens</name>
    <name type="common">Velvet bean</name>
    <name type="synonym">Dolichos pruriens</name>
    <dbReference type="NCBI Taxonomy" id="157652"/>
    <lineage>
        <taxon>Eukaryota</taxon>
        <taxon>Viridiplantae</taxon>
        <taxon>Streptophyta</taxon>
        <taxon>Embryophyta</taxon>
        <taxon>Tracheophyta</taxon>
        <taxon>Spermatophyta</taxon>
        <taxon>Magnoliopsida</taxon>
        <taxon>eudicotyledons</taxon>
        <taxon>Gunneridae</taxon>
        <taxon>Pentapetalae</taxon>
        <taxon>rosids</taxon>
        <taxon>fabids</taxon>
        <taxon>Fabales</taxon>
        <taxon>Fabaceae</taxon>
        <taxon>Papilionoideae</taxon>
        <taxon>50 kb inversion clade</taxon>
        <taxon>NPAAA clade</taxon>
        <taxon>indigoferoid/millettioid clade</taxon>
        <taxon>Phaseoleae</taxon>
        <taxon>Mucuna</taxon>
    </lineage>
</organism>
<evidence type="ECO:0000313" key="1">
    <source>
        <dbReference type="EMBL" id="RDX70971.1"/>
    </source>
</evidence>
<keyword evidence="2" id="KW-1185">Reference proteome</keyword>
<dbReference type="EMBL" id="QJKJ01011516">
    <property type="protein sequence ID" value="RDX70971.1"/>
    <property type="molecule type" value="Genomic_DNA"/>
</dbReference>
<evidence type="ECO:0000313" key="2">
    <source>
        <dbReference type="Proteomes" id="UP000257109"/>
    </source>
</evidence>
<protein>
    <submittedName>
        <fullName evidence="1">Uncharacterized protein</fullName>
    </submittedName>
</protein>